<sequence>MSQQDLAERLGVSPSQVSRDERNEYYGARLERL</sequence>
<reference evidence="3" key="1">
    <citation type="submission" date="2022-05" db="EMBL/GenBank/DDBJ databases">
        <title>Comparative Genomics of Spacecraft Associated Microbes.</title>
        <authorList>
            <person name="Tran M.T."/>
            <person name="Wright A."/>
            <person name="Seuylemezian A."/>
            <person name="Eisen J."/>
            <person name="Coil D."/>
        </authorList>
    </citation>
    <scope>NUCLEOTIDE SEQUENCE</scope>
    <source>
        <strain evidence="3">214.1.1</strain>
    </source>
</reference>
<organism evidence="3 4">
    <name type="scientific">Halalkalibacter oceani</name>
    <dbReference type="NCBI Taxonomy" id="1653776"/>
    <lineage>
        <taxon>Bacteria</taxon>
        <taxon>Bacillati</taxon>
        <taxon>Bacillota</taxon>
        <taxon>Bacilli</taxon>
        <taxon>Bacillales</taxon>
        <taxon>Bacillaceae</taxon>
        <taxon>Halalkalibacter</taxon>
    </lineage>
</organism>
<proteinExistence type="predicted"/>
<dbReference type="AlphaFoldDB" id="A0A9X2DSD2"/>
<dbReference type="InterPro" id="IPR010982">
    <property type="entry name" value="Lambda_DNA-bd_dom_sf"/>
</dbReference>
<dbReference type="Gene3D" id="1.10.260.40">
    <property type="entry name" value="lambda repressor-like DNA-binding domains"/>
    <property type="match status" value="1"/>
</dbReference>
<dbReference type="Pfam" id="PF01381">
    <property type="entry name" value="HTH_3"/>
    <property type="match status" value="1"/>
</dbReference>
<protein>
    <submittedName>
        <fullName evidence="3">Helix-turn-helix transcriptional regulator</fullName>
    </submittedName>
</protein>
<evidence type="ECO:0000256" key="1">
    <source>
        <dbReference type="SAM" id="MobiDB-lite"/>
    </source>
</evidence>
<dbReference type="Proteomes" id="UP001139179">
    <property type="component" value="Unassembled WGS sequence"/>
</dbReference>
<keyword evidence="4" id="KW-1185">Reference proteome</keyword>
<feature type="region of interest" description="Disordered" evidence="1">
    <location>
        <begin position="1"/>
        <end position="33"/>
    </location>
</feature>
<gene>
    <name evidence="3" type="ORF">M3202_16195</name>
</gene>
<evidence type="ECO:0000313" key="4">
    <source>
        <dbReference type="Proteomes" id="UP001139179"/>
    </source>
</evidence>
<dbReference type="EMBL" id="JAMBOL010000018">
    <property type="protein sequence ID" value="MCM3715608.1"/>
    <property type="molecule type" value="Genomic_DNA"/>
</dbReference>
<feature type="domain" description="HTH cro/C1-type" evidence="2">
    <location>
        <begin position="1"/>
        <end position="26"/>
    </location>
</feature>
<name>A0A9X2DSD2_9BACI</name>
<dbReference type="GO" id="GO:0003677">
    <property type="term" value="F:DNA binding"/>
    <property type="evidence" value="ECO:0007669"/>
    <property type="project" value="InterPro"/>
</dbReference>
<evidence type="ECO:0000259" key="2">
    <source>
        <dbReference type="PROSITE" id="PS50943"/>
    </source>
</evidence>
<dbReference type="PROSITE" id="PS50943">
    <property type="entry name" value="HTH_CROC1"/>
    <property type="match status" value="1"/>
</dbReference>
<dbReference type="CDD" id="cd00093">
    <property type="entry name" value="HTH_XRE"/>
    <property type="match status" value="1"/>
</dbReference>
<feature type="compositionally biased region" description="Basic and acidic residues" evidence="1">
    <location>
        <begin position="18"/>
        <end position="33"/>
    </location>
</feature>
<accession>A0A9X2DSD2</accession>
<evidence type="ECO:0000313" key="3">
    <source>
        <dbReference type="EMBL" id="MCM3715608.1"/>
    </source>
</evidence>
<comment type="caution">
    <text evidence="3">The sequence shown here is derived from an EMBL/GenBank/DDBJ whole genome shotgun (WGS) entry which is preliminary data.</text>
</comment>
<dbReference type="SUPFAM" id="SSF47413">
    <property type="entry name" value="lambda repressor-like DNA-binding domains"/>
    <property type="match status" value="1"/>
</dbReference>
<dbReference type="InterPro" id="IPR001387">
    <property type="entry name" value="Cro/C1-type_HTH"/>
</dbReference>